<dbReference type="NCBIfam" id="NF008258">
    <property type="entry name" value="PRK11028.1"/>
    <property type="match status" value="1"/>
</dbReference>
<dbReference type="Gene3D" id="2.130.10.10">
    <property type="entry name" value="YVTN repeat-like/Quinoprotein amine dehydrogenase"/>
    <property type="match status" value="1"/>
</dbReference>
<dbReference type="PANTHER" id="PTHR30344:SF1">
    <property type="entry name" value="6-PHOSPHOGLUCONOLACTONASE"/>
    <property type="match status" value="1"/>
</dbReference>
<evidence type="ECO:0000256" key="2">
    <source>
        <dbReference type="ARBA" id="ARBA00022526"/>
    </source>
</evidence>
<dbReference type="GO" id="GO:0005829">
    <property type="term" value="C:cytosol"/>
    <property type="evidence" value="ECO:0007669"/>
    <property type="project" value="TreeGrafter"/>
</dbReference>
<comment type="similarity">
    <text evidence="1 5">Belongs to the cycloisomerase 2 family.</text>
</comment>
<sequence length="331" mass="36819">MKQVVYIASPNSRQIHVWSLNSAGELSLIQVVDVPGEVQPMVVSPDRKHLYVGVRPQFSIVTYQIGANGELVQQGISPIPGSPTHISTDKQGRFLFSASYSYNNLSVNPIDDQGIVGAPVQVIEGLQAPHSANIDWDNKQLLVPCLKEDHIRIFEMAEEGFLVEKRAEEVITAMGAGPRHMAFHPNQQVIYCINELDATVDVYRKWEKYRIVQTIDSLPKDFAGVRWSADIHITLTPDGRHLYTSERTSSLISHFIISPDGFNLTLAGHYKTETQPRGFAIDHSGKYLIASGQKSDHISVSSIDKYTGKLTELTRYPVGKGPMWVTVLAIN</sequence>
<keyword evidence="3 5" id="KW-0378">Hydrolase</keyword>
<protein>
    <recommendedName>
        <fullName evidence="5">6-phosphogluconolactonase</fullName>
        <shortName evidence="5">6-P-gluconolactonase</shortName>
        <ecNumber evidence="5">3.1.1.31</ecNumber>
    </recommendedName>
</protein>
<accession>A0A7X5TIP3</accession>
<evidence type="ECO:0000256" key="4">
    <source>
        <dbReference type="ARBA" id="ARBA00023277"/>
    </source>
</evidence>
<gene>
    <name evidence="5" type="primary">pgl</name>
    <name evidence="6" type="ORF">C5469_17190</name>
</gene>
<evidence type="ECO:0000256" key="1">
    <source>
        <dbReference type="ARBA" id="ARBA00005564"/>
    </source>
</evidence>
<dbReference type="EC" id="3.1.1.31" evidence="5"/>
<dbReference type="UniPathway" id="UPA00115">
    <property type="reaction ID" value="UER00409"/>
</dbReference>
<comment type="caution">
    <text evidence="6">The sequence shown here is derived from an EMBL/GenBank/DDBJ whole genome shotgun (WGS) entry which is preliminary data.</text>
</comment>
<comment type="function">
    <text evidence="5">Catalyzes the hydrolysis of 6-phosphogluconolactone to 6-phosphogluconate.</text>
</comment>
<dbReference type="RefSeq" id="WP_166309261.1">
    <property type="nucleotide sequence ID" value="NZ_CAWPIB010000019.1"/>
</dbReference>
<dbReference type="GO" id="GO:0006006">
    <property type="term" value="P:glucose metabolic process"/>
    <property type="evidence" value="ECO:0007669"/>
    <property type="project" value="UniProtKB-KW"/>
</dbReference>
<dbReference type="EMBL" id="PUJW01000019">
    <property type="protein sequence ID" value="NHB93783.1"/>
    <property type="molecule type" value="Genomic_DNA"/>
</dbReference>
<evidence type="ECO:0000313" key="6">
    <source>
        <dbReference type="EMBL" id="NHB93783.1"/>
    </source>
</evidence>
<evidence type="ECO:0000313" key="7">
    <source>
        <dbReference type="Proteomes" id="UP000591844"/>
    </source>
</evidence>
<keyword evidence="2 5" id="KW-0313">Glucose metabolism</keyword>
<dbReference type="InterPro" id="IPR015943">
    <property type="entry name" value="WD40/YVTN_repeat-like_dom_sf"/>
</dbReference>
<dbReference type="InterPro" id="IPR019405">
    <property type="entry name" value="Lactonase_7-beta_prop"/>
</dbReference>
<comment type="pathway">
    <text evidence="5">Carbohydrate degradation; pentose phosphate pathway; D-ribulose 5-phosphate from D-glucose 6-phosphate (oxidative stage): step 2/3.</text>
</comment>
<dbReference type="InterPro" id="IPR050282">
    <property type="entry name" value="Cycloisomerase_2"/>
</dbReference>
<organism evidence="6 7">
    <name type="scientific">Photorhabdus cinerea</name>
    <dbReference type="NCBI Taxonomy" id="471575"/>
    <lineage>
        <taxon>Bacteria</taxon>
        <taxon>Pseudomonadati</taxon>
        <taxon>Pseudomonadota</taxon>
        <taxon>Gammaproteobacteria</taxon>
        <taxon>Enterobacterales</taxon>
        <taxon>Morganellaceae</taxon>
        <taxon>Photorhabdus</taxon>
    </lineage>
</organism>
<dbReference type="Pfam" id="PF10282">
    <property type="entry name" value="Lactonase"/>
    <property type="match status" value="1"/>
</dbReference>
<evidence type="ECO:0000256" key="5">
    <source>
        <dbReference type="HAMAP-Rule" id="MF_01605"/>
    </source>
</evidence>
<dbReference type="PANTHER" id="PTHR30344">
    <property type="entry name" value="6-PHOSPHOGLUCONOLACTONASE-RELATED"/>
    <property type="match status" value="1"/>
</dbReference>
<evidence type="ECO:0000256" key="3">
    <source>
        <dbReference type="ARBA" id="ARBA00022801"/>
    </source>
</evidence>
<name>A0A7X5TIP3_9GAMM</name>
<dbReference type="InterPro" id="IPR011045">
    <property type="entry name" value="N2O_reductase_N"/>
</dbReference>
<proteinExistence type="inferred from homology"/>
<dbReference type="SUPFAM" id="SSF50974">
    <property type="entry name" value="Nitrous oxide reductase, N-terminal domain"/>
    <property type="match status" value="1"/>
</dbReference>
<dbReference type="InterPro" id="IPR022528">
    <property type="entry name" value="6PGL_YbhE-like"/>
</dbReference>
<dbReference type="AlphaFoldDB" id="A0A7X5TIP3"/>
<dbReference type="HAMAP" id="MF_01605">
    <property type="entry name" value="6P_gluconolactonase"/>
    <property type="match status" value="1"/>
</dbReference>
<keyword evidence="7" id="KW-1185">Reference proteome</keyword>
<dbReference type="GO" id="GO:0017057">
    <property type="term" value="F:6-phosphogluconolactonase activity"/>
    <property type="evidence" value="ECO:0007669"/>
    <property type="project" value="UniProtKB-UniRule"/>
</dbReference>
<keyword evidence="4 5" id="KW-0119">Carbohydrate metabolism</keyword>
<dbReference type="GO" id="GO:0009051">
    <property type="term" value="P:pentose-phosphate shunt, oxidative branch"/>
    <property type="evidence" value="ECO:0007669"/>
    <property type="project" value="UniProtKB-UniRule"/>
</dbReference>
<dbReference type="Proteomes" id="UP000591844">
    <property type="component" value="Unassembled WGS sequence"/>
</dbReference>
<comment type="catalytic activity">
    <reaction evidence="5">
        <text>6-phospho-D-glucono-1,5-lactone + H2O = 6-phospho-D-gluconate + H(+)</text>
        <dbReference type="Rhea" id="RHEA:12556"/>
        <dbReference type="ChEBI" id="CHEBI:15377"/>
        <dbReference type="ChEBI" id="CHEBI:15378"/>
        <dbReference type="ChEBI" id="CHEBI:57955"/>
        <dbReference type="ChEBI" id="CHEBI:58759"/>
        <dbReference type="EC" id="3.1.1.31"/>
    </reaction>
</comment>
<reference evidence="6 7" key="1">
    <citation type="submission" date="2018-02" db="EMBL/GenBank/DDBJ databases">
        <authorList>
            <person name="Machado R.A."/>
        </authorList>
    </citation>
    <scope>NUCLEOTIDE SEQUENCE [LARGE SCALE GENOMIC DNA]</scope>
    <source>
        <strain evidence="6 7">DSM 19724</strain>
    </source>
</reference>